<feature type="transmembrane region" description="Helical" evidence="2">
    <location>
        <begin position="420"/>
        <end position="440"/>
    </location>
</feature>
<evidence type="ECO:0000259" key="4">
    <source>
        <dbReference type="PROSITE" id="PS50206"/>
    </source>
</evidence>
<feature type="chain" id="PRO_5026670240" description="Rhodanese domain-containing protein" evidence="3">
    <location>
        <begin position="20"/>
        <end position="689"/>
    </location>
</feature>
<feature type="transmembrane region" description="Helical" evidence="2">
    <location>
        <begin position="549"/>
        <end position="572"/>
    </location>
</feature>
<dbReference type="GO" id="GO:0016491">
    <property type="term" value="F:oxidoreductase activity"/>
    <property type="evidence" value="ECO:0007669"/>
    <property type="project" value="TreeGrafter"/>
</dbReference>
<evidence type="ECO:0000256" key="1">
    <source>
        <dbReference type="ARBA" id="ARBA00022729"/>
    </source>
</evidence>
<feature type="transmembrane region" description="Helical" evidence="2">
    <location>
        <begin position="663"/>
        <end position="688"/>
    </location>
</feature>
<name>A0A6L5WHK9_9BACT</name>
<dbReference type="AlphaFoldDB" id="A0A6L5WHK9"/>
<dbReference type="CDD" id="cd00158">
    <property type="entry name" value="RHOD"/>
    <property type="match status" value="1"/>
</dbReference>
<dbReference type="Pfam" id="PF00581">
    <property type="entry name" value="Rhodanese"/>
    <property type="match status" value="1"/>
</dbReference>
<dbReference type="CDD" id="cd08168">
    <property type="entry name" value="Cytochrom_C3"/>
    <property type="match status" value="2"/>
</dbReference>
<dbReference type="PANTHER" id="PTHR35038">
    <property type="entry name" value="DISSIMILATORY SULFITE REDUCTASE SIRA"/>
    <property type="match status" value="1"/>
</dbReference>
<keyword evidence="1 3" id="KW-0732">Signal</keyword>
<keyword evidence="2" id="KW-0812">Transmembrane</keyword>
<proteinExistence type="predicted"/>
<dbReference type="RefSeq" id="WP_154570937.1">
    <property type="nucleotide sequence ID" value="NZ_VWSJ01000023.1"/>
</dbReference>
<feature type="transmembrane region" description="Helical" evidence="2">
    <location>
        <begin position="592"/>
        <end position="609"/>
    </location>
</feature>
<keyword evidence="2" id="KW-0472">Membrane</keyword>
<feature type="transmembrane region" description="Helical" evidence="2">
    <location>
        <begin position="460"/>
        <end position="484"/>
    </location>
</feature>
<dbReference type="SUPFAM" id="SSF52821">
    <property type="entry name" value="Rhodanese/Cell cycle control phosphatase"/>
    <property type="match status" value="1"/>
</dbReference>
<feature type="signal peptide" evidence="3">
    <location>
        <begin position="1"/>
        <end position="19"/>
    </location>
</feature>
<dbReference type="PANTHER" id="PTHR35038:SF6">
    <property type="entry name" value="SURFACE LOCALIZED DECAHEME CYTOCHROME C LIPOPROTEIN"/>
    <property type="match status" value="1"/>
</dbReference>
<evidence type="ECO:0000313" key="5">
    <source>
        <dbReference type="EMBL" id="MSN96670.1"/>
    </source>
</evidence>
<keyword evidence="6" id="KW-1185">Reference proteome</keyword>
<dbReference type="PROSITE" id="PS50206">
    <property type="entry name" value="RHODANESE_3"/>
    <property type="match status" value="1"/>
</dbReference>
<dbReference type="EMBL" id="VWSJ01000023">
    <property type="protein sequence ID" value="MSN96670.1"/>
    <property type="molecule type" value="Genomic_DNA"/>
</dbReference>
<dbReference type="Gene3D" id="3.90.10.10">
    <property type="entry name" value="Cytochrome C3"/>
    <property type="match status" value="1"/>
</dbReference>
<accession>A0A6L5WHK9</accession>
<evidence type="ECO:0000256" key="3">
    <source>
        <dbReference type="SAM" id="SignalP"/>
    </source>
</evidence>
<dbReference type="Gene3D" id="1.20.950.20">
    <property type="entry name" value="Transmembrane di-heme cytochromes, Chain C"/>
    <property type="match status" value="1"/>
</dbReference>
<feature type="domain" description="Rhodanese" evidence="4">
    <location>
        <begin position="47"/>
        <end position="137"/>
    </location>
</feature>
<organism evidence="5 6">
    <name type="scientific">Campylobacter portucalensis</name>
    <dbReference type="NCBI Taxonomy" id="2608384"/>
    <lineage>
        <taxon>Bacteria</taxon>
        <taxon>Pseudomonadati</taxon>
        <taxon>Campylobacterota</taxon>
        <taxon>Epsilonproteobacteria</taxon>
        <taxon>Campylobacterales</taxon>
        <taxon>Campylobacteraceae</taxon>
        <taxon>Campylobacter</taxon>
    </lineage>
</organism>
<dbReference type="Gene3D" id="3.40.250.10">
    <property type="entry name" value="Rhodanese-like domain"/>
    <property type="match status" value="1"/>
</dbReference>
<dbReference type="SUPFAM" id="SSF48695">
    <property type="entry name" value="Multiheme cytochromes"/>
    <property type="match status" value="1"/>
</dbReference>
<dbReference type="GO" id="GO:0022904">
    <property type="term" value="P:respiratory electron transport chain"/>
    <property type="evidence" value="ECO:0007669"/>
    <property type="project" value="InterPro"/>
</dbReference>
<evidence type="ECO:0000313" key="6">
    <source>
        <dbReference type="Proteomes" id="UP000476338"/>
    </source>
</evidence>
<dbReference type="InterPro" id="IPR036280">
    <property type="entry name" value="Multihaem_cyt_sf"/>
</dbReference>
<reference evidence="5 6" key="2">
    <citation type="submission" date="2020-03" db="EMBL/GenBank/DDBJ databases">
        <title>Campylobacter portucalensis sp. nov., a new species of Campylobacter isolated from the reproductive tract of bulls.</title>
        <authorList>
            <person name="Silva M.F."/>
            <person name="Pereira G."/>
            <person name="Carneiro C."/>
            <person name="Hemphill A."/>
            <person name="Mateus L."/>
            <person name="Lopes-Da-Costa L."/>
            <person name="Silva E."/>
        </authorList>
    </citation>
    <scope>NUCLEOTIDE SEQUENCE [LARGE SCALE GENOMIC DNA]</scope>
    <source>
        <strain evidence="5 6">FMV-PI01</strain>
    </source>
</reference>
<dbReference type="Proteomes" id="UP000476338">
    <property type="component" value="Unassembled WGS sequence"/>
</dbReference>
<dbReference type="GO" id="GO:0016020">
    <property type="term" value="C:membrane"/>
    <property type="evidence" value="ECO:0007669"/>
    <property type="project" value="InterPro"/>
</dbReference>
<reference evidence="5 6" key="1">
    <citation type="submission" date="2019-09" db="EMBL/GenBank/DDBJ databases">
        <authorList>
            <person name="Silva M."/>
            <person name="Pereira G."/>
            <person name="Lopes-Da-Costa L."/>
            <person name="Silva E."/>
        </authorList>
    </citation>
    <scope>NUCLEOTIDE SEQUENCE [LARGE SCALE GENOMIC DNA]</scope>
    <source>
        <strain evidence="5 6">FMV-PI01</strain>
    </source>
</reference>
<dbReference type="SMART" id="SM00450">
    <property type="entry name" value="RHOD"/>
    <property type="match status" value="1"/>
</dbReference>
<protein>
    <recommendedName>
        <fullName evidence="4">Rhodanese domain-containing protein</fullName>
    </recommendedName>
</protein>
<comment type="caution">
    <text evidence="5">The sequence shown here is derived from an EMBL/GenBank/DDBJ whole genome shotgun (WGS) entry which is preliminary data.</text>
</comment>
<dbReference type="InterPro" id="IPR016174">
    <property type="entry name" value="Di-haem_cyt_TM"/>
</dbReference>
<feature type="transmembrane region" description="Helical" evidence="2">
    <location>
        <begin position="355"/>
        <end position="380"/>
    </location>
</feature>
<dbReference type="InterPro" id="IPR051829">
    <property type="entry name" value="Multiheme_Cytochr_ET"/>
</dbReference>
<evidence type="ECO:0000256" key="2">
    <source>
        <dbReference type="SAM" id="Phobius"/>
    </source>
</evidence>
<gene>
    <name evidence="5" type="ORF">F1B92_05770</name>
</gene>
<dbReference type="InterPro" id="IPR001763">
    <property type="entry name" value="Rhodanese-like_dom"/>
</dbReference>
<sequence length="689" mass="79039">MRVLKQILAVIFFTFISLSNLNSSSNGTMAFVDGVVPISISEAKKFIKEGAYIFDANVDEVWNEYGHIEGAVHINVENWQSLLPTDKNATMIFYCLNRLCYISSEMALATINLGYKNVYVMLPGIEQWILNGNPVVKVKKADNKEKYIGSNNWENSKKITDYTDVVHRQMYFGEIPSCRDCHGVNVGNDTKSIQKDFASHRDNLNKNCASCHKDTGNIFKSSVHSELVSGKDKTPLCSDCHSIHMGKETTMINMKKMSDEKCGECHKEKQEHYHDTFHGKAMVLGSHGSAISVAACYDCHGNHNIFKIKDERSTLHPGANRIETCAACHPGGNENFSNFMAHANHHDKDNYPVLYYAYIFMTGLVIFVFGFFGIHTFLWFMRLTITRIKFAKEWKEAKHKAHSDRVKISRFSNFHKIQHFFLASSFLGLGFSGLPQKFYTASWAQGMIDFMGGPIAATKIHHISAFIMIAVFLSHIVEICLVAYKNRSVVYKDGKFSWKLFWSKFFGPDSLVPNLQDFRDLKENILWFIGKRKTMPQFDRWTYWEKFDYIAVFWGMFIIGLSGLILWFPVAFTKILPGEILNLATLLHSDEALLALGFIFAVHFFHTHFRANKFPMDMVIFSGNLTEEEMKQERTPWYNRLKESGKFDELVVKGDDGFSKWKWLAYVIGYAMLITGLVFLFMIIFAFIE</sequence>
<dbReference type="InterPro" id="IPR036873">
    <property type="entry name" value="Rhodanese-like_dom_sf"/>
</dbReference>
<keyword evidence="2" id="KW-1133">Transmembrane helix</keyword>
<dbReference type="SUPFAM" id="SSF81342">
    <property type="entry name" value="Transmembrane di-heme cytochromes"/>
    <property type="match status" value="1"/>
</dbReference>